<dbReference type="EMBL" id="PVTI01000027">
    <property type="protein sequence ID" value="PRY53460.1"/>
    <property type="molecule type" value="Genomic_DNA"/>
</dbReference>
<dbReference type="AlphaFoldDB" id="A0A2T0U6C5"/>
<accession>A0A2T0U6C5</accession>
<reference evidence="2 3" key="1">
    <citation type="submission" date="2018-03" db="EMBL/GenBank/DDBJ databases">
        <title>Genomic Encyclopedia of Archaeal and Bacterial Type Strains, Phase II (KMG-II): from individual species to whole genera.</title>
        <authorList>
            <person name="Goeker M."/>
        </authorList>
    </citation>
    <scope>NUCLEOTIDE SEQUENCE [LARGE SCALE GENOMIC DNA]</scope>
    <source>
        <strain evidence="2 3">ATCC BAA-1496</strain>
    </source>
</reference>
<feature type="transmembrane region" description="Helical" evidence="1">
    <location>
        <begin position="28"/>
        <end position="49"/>
    </location>
</feature>
<comment type="caution">
    <text evidence="2">The sequence shown here is derived from an EMBL/GenBank/DDBJ whole genome shotgun (WGS) entry which is preliminary data.</text>
</comment>
<evidence type="ECO:0000313" key="3">
    <source>
        <dbReference type="Proteomes" id="UP000237822"/>
    </source>
</evidence>
<keyword evidence="3" id="KW-1185">Reference proteome</keyword>
<dbReference type="RefSeq" id="WP_106298606.1">
    <property type="nucleotide sequence ID" value="NZ_PVTI01000027.1"/>
</dbReference>
<feature type="transmembrane region" description="Helical" evidence="1">
    <location>
        <begin position="61"/>
        <end position="82"/>
    </location>
</feature>
<name>A0A2T0U6C5_9MICO</name>
<organism evidence="2 3">
    <name type="scientific">Knoellia remsis</name>
    <dbReference type="NCBI Taxonomy" id="407159"/>
    <lineage>
        <taxon>Bacteria</taxon>
        <taxon>Bacillati</taxon>
        <taxon>Actinomycetota</taxon>
        <taxon>Actinomycetes</taxon>
        <taxon>Micrococcales</taxon>
        <taxon>Intrasporangiaceae</taxon>
        <taxon>Knoellia</taxon>
    </lineage>
</organism>
<dbReference type="Proteomes" id="UP000237822">
    <property type="component" value="Unassembled WGS sequence"/>
</dbReference>
<protein>
    <submittedName>
        <fullName evidence="2">Uncharacterized protein</fullName>
    </submittedName>
</protein>
<evidence type="ECO:0000256" key="1">
    <source>
        <dbReference type="SAM" id="Phobius"/>
    </source>
</evidence>
<evidence type="ECO:0000313" key="2">
    <source>
        <dbReference type="EMBL" id="PRY53460.1"/>
    </source>
</evidence>
<keyword evidence="1" id="KW-0472">Membrane</keyword>
<keyword evidence="1" id="KW-0812">Transmembrane</keyword>
<keyword evidence="1" id="KW-1133">Transmembrane helix</keyword>
<sequence length="90" mass="9949">MSEDKASAQDRPAMDPGELEKASLGARLYGLQWGVALLAVIFTFPALTAVVKGDVDTRGMIGMWLLPVLLWGAFLFIVVSAWRSRRRLSR</sequence>
<gene>
    <name evidence="2" type="ORF">BCF74_1273</name>
</gene>
<proteinExistence type="predicted"/>